<dbReference type="GO" id="GO:0006032">
    <property type="term" value="P:chitin catabolic process"/>
    <property type="evidence" value="ECO:0007669"/>
    <property type="project" value="InterPro"/>
</dbReference>
<feature type="domain" description="Glycoside hydrolase family 19 catalytic" evidence="4">
    <location>
        <begin position="57"/>
        <end position="79"/>
    </location>
</feature>
<dbReference type="EMBL" id="MVGT01002415">
    <property type="protein sequence ID" value="OVA07848.1"/>
    <property type="molecule type" value="Genomic_DNA"/>
</dbReference>
<evidence type="ECO:0000259" key="4">
    <source>
        <dbReference type="PROSITE" id="PS00773"/>
    </source>
</evidence>
<protein>
    <submittedName>
        <fullName evidence="5">Glycoside hydrolase</fullName>
    </submittedName>
</protein>
<name>A0A200QBH2_MACCD</name>
<dbReference type="Proteomes" id="UP000195402">
    <property type="component" value="Unassembled WGS sequence"/>
</dbReference>
<dbReference type="STRING" id="56857.A0A200QBH2"/>
<dbReference type="AlphaFoldDB" id="A0A200QBH2"/>
<dbReference type="Gene3D" id="1.10.530.10">
    <property type="match status" value="1"/>
</dbReference>
<reference evidence="5 6" key="1">
    <citation type="journal article" date="2017" name="Mol. Plant">
        <title>The Genome of Medicinal Plant Macleaya cordata Provides New Insights into Benzylisoquinoline Alkaloids Metabolism.</title>
        <authorList>
            <person name="Liu X."/>
            <person name="Liu Y."/>
            <person name="Huang P."/>
            <person name="Ma Y."/>
            <person name="Qing Z."/>
            <person name="Tang Q."/>
            <person name="Cao H."/>
            <person name="Cheng P."/>
            <person name="Zheng Y."/>
            <person name="Yuan Z."/>
            <person name="Zhou Y."/>
            <person name="Liu J."/>
            <person name="Tang Z."/>
            <person name="Zhuo Y."/>
            <person name="Zhang Y."/>
            <person name="Yu L."/>
            <person name="Huang J."/>
            <person name="Yang P."/>
            <person name="Peng Q."/>
            <person name="Zhang J."/>
            <person name="Jiang W."/>
            <person name="Zhang Z."/>
            <person name="Lin K."/>
            <person name="Ro D.K."/>
            <person name="Chen X."/>
            <person name="Xiong X."/>
            <person name="Shang Y."/>
            <person name="Huang S."/>
            <person name="Zeng J."/>
        </authorList>
    </citation>
    <scope>NUCLEOTIDE SEQUENCE [LARGE SCALE GENOMIC DNA]</scope>
    <source>
        <strain evidence="6">cv. BLH2017</strain>
        <tissue evidence="5">Root</tissue>
    </source>
</reference>
<dbReference type="OrthoDB" id="1193027at2759"/>
<comment type="caution">
    <text evidence="5">The sequence shown here is derived from an EMBL/GenBank/DDBJ whole genome shotgun (WGS) entry which is preliminary data.</text>
</comment>
<dbReference type="SUPFAM" id="SSF53955">
    <property type="entry name" value="Lysozyme-like"/>
    <property type="match status" value="1"/>
</dbReference>
<sequence length="103" mass="11206">MVPLNVIRLISVVGILVGLWSESAVGQVPFPPYGPTVAERVTPSFFNGIINQAGAGCAGNNFYTRDAFLEATKSYIRFARRTHPAREIAAFFAHVTHETGRAN</sequence>
<keyword evidence="6" id="KW-1185">Reference proteome</keyword>
<dbReference type="InterPro" id="IPR000726">
    <property type="entry name" value="Glyco_hydro_19_cat"/>
</dbReference>
<dbReference type="InterPro" id="IPR023346">
    <property type="entry name" value="Lysozyme-like_dom_sf"/>
</dbReference>
<evidence type="ECO:0000313" key="6">
    <source>
        <dbReference type="Proteomes" id="UP000195402"/>
    </source>
</evidence>
<dbReference type="GO" id="GO:0004568">
    <property type="term" value="F:chitinase activity"/>
    <property type="evidence" value="ECO:0007669"/>
    <property type="project" value="InterPro"/>
</dbReference>
<dbReference type="PROSITE" id="PS00773">
    <property type="entry name" value="CHITINASE_19_1"/>
    <property type="match status" value="1"/>
</dbReference>
<keyword evidence="3" id="KW-0732">Signal</keyword>
<keyword evidence="2" id="KW-1015">Disulfide bond</keyword>
<evidence type="ECO:0000256" key="2">
    <source>
        <dbReference type="ARBA" id="ARBA00023157"/>
    </source>
</evidence>
<proteinExistence type="predicted"/>
<dbReference type="PANTHER" id="PTHR22595">
    <property type="entry name" value="CHITINASE-RELATED"/>
    <property type="match status" value="1"/>
</dbReference>
<gene>
    <name evidence="5" type="ORF">BVC80_6553g1</name>
</gene>
<evidence type="ECO:0000256" key="1">
    <source>
        <dbReference type="ARBA" id="ARBA00022821"/>
    </source>
</evidence>
<evidence type="ECO:0000256" key="3">
    <source>
        <dbReference type="SAM" id="SignalP"/>
    </source>
</evidence>
<dbReference type="GO" id="GO:0016998">
    <property type="term" value="P:cell wall macromolecule catabolic process"/>
    <property type="evidence" value="ECO:0007669"/>
    <property type="project" value="InterPro"/>
</dbReference>
<evidence type="ECO:0000313" key="5">
    <source>
        <dbReference type="EMBL" id="OVA07848.1"/>
    </source>
</evidence>
<feature type="signal peptide" evidence="3">
    <location>
        <begin position="1"/>
        <end position="26"/>
    </location>
</feature>
<keyword evidence="5" id="KW-0378">Hydrolase</keyword>
<dbReference type="PANTHER" id="PTHR22595:SF79">
    <property type="entry name" value="CHITINASE 12"/>
    <property type="match status" value="1"/>
</dbReference>
<feature type="chain" id="PRO_5012080714" evidence="3">
    <location>
        <begin position="27"/>
        <end position="103"/>
    </location>
</feature>
<dbReference type="Pfam" id="PF00182">
    <property type="entry name" value="Glyco_hydro_19"/>
    <property type="match status" value="1"/>
</dbReference>
<dbReference type="InParanoid" id="A0A200QBH2"/>
<dbReference type="GO" id="GO:0006952">
    <property type="term" value="P:defense response"/>
    <property type="evidence" value="ECO:0007669"/>
    <property type="project" value="UniProtKB-KW"/>
</dbReference>
<keyword evidence="1" id="KW-0611">Plant defense</keyword>
<accession>A0A200QBH2</accession>
<organism evidence="5 6">
    <name type="scientific">Macleaya cordata</name>
    <name type="common">Five-seeded plume-poppy</name>
    <name type="synonym">Bocconia cordata</name>
    <dbReference type="NCBI Taxonomy" id="56857"/>
    <lineage>
        <taxon>Eukaryota</taxon>
        <taxon>Viridiplantae</taxon>
        <taxon>Streptophyta</taxon>
        <taxon>Embryophyta</taxon>
        <taxon>Tracheophyta</taxon>
        <taxon>Spermatophyta</taxon>
        <taxon>Magnoliopsida</taxon>
        <taxon>Ranunculales</taxon>
        <taxon>Papaveraceae</taxon>
        <taxon>Papaveroideae</taxon>
        <taxon>Macleaya</taxon>
    </lineage>
</organism>